<name>A0ABX7G762_9GAMM</name>
<evidence type="ECO:0000259" key="2">
    <source>
        <dbReference type="Pfam" id="PF22106"/>
    </source>
</evidence>
<feature type="domain" description="NGO1945-like C-terminal" evidence="2">
    <location>
        <begin position="148"/>
        <end position="241"/>
    </location>
</feature>
<reference evidence="3 4" key="1">
    <citation type="journal article" date="2012" name="Antonie Van Leeuwenhoek">
        <title>Shewanella litorisediminis sp. nov., a gammaproteobacterium isolated from a tidal flat sediment.</title>
        <authorList>
            <person name="Lee M.H."/>
            <person name="Yoon J.H."/>
        </authorList>
    </citation>
    <scope>NUCLEOTIDE SEQUENCE [LARGE SCALE GENOMIC DNA]</scope>
    <source>
        <strain evidence="3 4">SMK1-12</strain>
    </source>
</reference>
<dbReference type="Gene3D" id="3.90.930.50">
    <property type="match status" value="1"/>
</dbReference>
<dbReference type="GO" id="GO:0003677">
    <property type="term" value="F:DNA binding"/>
    <property type="evidence" value="ECO:0007669"/>
    <property type="project" value="UniProtKB-KW"/>
</dbReference>
<evidence type="ECO:0000313" key="4">
    <source>
        <dbReference type="Proteomes" id="UP000596252"/>
    </source>
</evidence>
<dbReference type="InterPro" id="IPR054098">
    <property type="entry name" value="NGO1945-like_C"/>
</dbReference>
<dbReference type="Pfam" id="PF22106">
    <property type="entry name" value="NGO1945_C"/>
    <property type="match status" value="1"/>
</dbReference>
<feature type="domain" description="Putative DNA-binding" evidence="1">
    <location>
        <begin position="6"/>
        <end position="90"/>
    </location>
</feature>
<organism evidence="3 4">
    <name type="scientific">Shewanella litorisediminis</name>
    <dbReference type="NCBI Taxonomy" id="1173586"/>
    <lineage>
        <taxon>Bacteria</taxon>
        <taxon>Pseudomonadati</taxon>
        <taxon>Pseudomonadota</taxon>
        <taxon>Gammaproteobacteria</taxon>
        <taxon>Alteromonadales</taxon>
        <taxon>Shewanellaceae</taxon>
        <taxon>Shewanella</taxon>
    </lineage>
</organism>
<dbReference type="Gene3D" id="1.10.150.690">
    <property type="entry name" value="DUF2063"/>
    <property type="match status" value="1"/>
</dbReference>
<dbReference type="InterPro" id="IPR044922">
    <property type="entry name" value="DUF2063_N_sf"/>
</dbReference>
<accession>A0ABX7G762</accession>
<dbReference type="Pfam" id="PF09836">
    <property type="entry name" value="DUF2063"/>
    <property type="match status" value="1"/>
</dbReference>
<dbReference type="InterPro" id="IPR018640">
    <property type="entry name" value="DUF2063"/>
</dbReference>
<evidence type="ECO:0000259" key="1">
    <source>
        <dbReference type="Pfam" id="PF09836"/>
    </source>
</evidence>
<sequence length="252" mass="28357">MSFKDIQADFIEAIRRPDLPCPHGIAPQRMGVYRELFFNNVSGFVNSGFPVLKSLFGEAQWQTILRQFFTEHDCQNPLFIGIAGEFLAFLSTREPEANEPPFLLELAHYEWLELVVATAMEQGDEAAFDETALTRQAYLHARLGLASHARVAQYHFEVEKISPQYQPDSPLPSPCYFCLYRDGDDEVSFLKLNPMTAQLLAILEANSGIDYVGLLQKVQALYPDFAGQQLRDGISQVLGQLAARGVVVRKLQ</sequence>
<gene>
    <name evidence="3" type="ORF">JQC75_06445</name>
</gene>
<proteinExistence type="predicted"/>
<keyword evidence="4" id="KW-1185">Reference proteome</keyword>
<protein>
    <submittedName>
        <fullName evidence="3">DNA-binding domain-containing protein</fullName>
    </submittedName>
</protein>
<dbReference type="EMBL" id="CP069213">
    <property type="protein sequence ID" value="QRH03042.1"/>
    <property type="molecule type" value="Genomic_DNA"/>
</dbReference>
<dbReference type="RefSeq" id="WP_203326611.1">
    <property type="nucleotide sequence ID" value="NZ_CP069213.1"/>
</dbReference>
<dbReference type="Proteomes" id="UP000596252">
    <property type="component" value="Chromosome"/>
</dbReference>
<keyword evidence="3" id="KW-0238">DNA-binding</keyword>
<evidence type="ECO:0000313" key="3">
    <source>
        <dbReference type="EMBL" id="QRH03042.1"/>
    </source>
</evidence>